<evidence type="ECO:0000256" key="1">
    <source>
        <dbReference type="SAM" id="MobiDB-lite"/>
    </source>
</evidence>
<evidence type="ECO:0000313" key="3">
    <source>
        <dbReference type="Proteomes" id="UP001202328"/>
    </source>
</evidence>
<comment type="caution">
    <text evidence="2">The sequence shown here is derived from an EMBL/GenBank/DDBJ whole genome shotgun (WGS) entry which is preliminary data.</text>
</comment>
<evidence type="ECO:0000313" key="2">
    <source>
        <dbReference type="EMBL" id="KAI3874754.1"/>
    </source>
</evidence>
<dbReference type="EMBL" id="JAJJMB010012638">
    <property type="protein sequence ID" value="KAI3874754.1"/>
    <property type="molecule type" value="Genomic_DNA"/>
</dbReference>
<reference evidence="2" key="1">
    <citation type="submission" date="2022-04" db="EMBL/GenBank/DDBJ databases">
        <title>A functionally conserved STORR gene fusion in Papaver species that diverged 16.8 million years ago.</title>
        <authorList>
            <person name="Catania T."/>
        </authorList>
    </citation>
    <scope>NUCLEOTIDE SEQUENCE</scope>
    <source>
        <strain evidence="2">S-188037</strain>
    </source>
</reference>
<feature type="region of interest" description="Disordered" evidence="1">
    <location>
        <begin position="126"/>
        <end position="238"/>
    </location>
</feature>
<keyword evidence="3" id="KW-1185">Reference proteome</keyword>
<organism evidence="2 3">
    <name type="scientific">Papaver atlanticum</name>
    <dbReference type="NCBI Taxonomy" id="357466"/>
    <lineage>
        <taxon>Eukaryota</taxon>
        <taxon>Viridiplantae</taxon>
        <taxon>Streptophyta</taxon>
        <taxon>Embryophyta</taxon>
        <taxon>Tracheophyta</taxon>
        <taxon>Spermatophyta</taxon>
        <taxon>Magnoliopsida</taxon>
        <taxon>Ranunculales</taxon>
        <taxon>Papaveraceae</taxon>
        <taxon>Papaveroideae</taxon>
        <taxon>Papaver</taxon>
    </lineage>
</organism>
<protein>
    <submittedName>
        <fullName evidence="2">Uncharacterized protein</fullName>
    </submittedName>
</protein>
<dbReference type="Proteomes" id="UP001202328">
    <property type="component" value="Unassembled WGS sequence"/>
</dbReference>
<dbReference type="AlphaFoldDB" id="A0AAD4S915"/>
<feature type="compositionally biased region" description="Basic residues" evidence="1">
    <location>
        <begin position="185"/>
        <end position="202"/>
    </location>
</feature>
<gene>
    <name evidence="2" type="ORF">MKW98_019327</name>
</gene>
<feature type="compositionally biased region" description="Acidic residues" evidence="1">
    <location>
        <begin position="145"/>
        <end position="161"/>
    </location>
</feature>
<sequence>MIAPNYILEEDLALVTAYINFGGDSVVGVQQKKGKLWGEIIPYFNEKTKNPYNRNQHSLENQLLVIKKEMFLSLARFTKRKVAVDSNARIEYTRIYRKEFPHEEIYKLFKYVKGYDYTKYTDEDEEDIPIAPLPTVELDRKNEEREEEEQELDEEDEVEAGDEVRVSIHPPYKPTPNVEIEKDHPKKRTIGIKHNKALKKAKYTGENSSSSTDSIFSQSSEKSSHISKKKMQQSPLLL</sequence>
<feature type="compositionally biased region" description="Low complexity" evidence="1">
    <location>
        <begin position="208"/>
        <end position="221"/>
    </location>
</feature>
<name>A0AAD4S915_9MAGN</name>
<accession>A0AAD4S915</accession>
<proteinExistence type="predicted"/>